<keyword evidence="1" id="KW-0812">Transmembrane</keyword>
<keyword evidence="3" id="KW-1185">Reference proteome</keyword>
<feature type="transmembrane region" description="Helical" evidence="1">
    <location>
        <begin position="109"/>
        <end position="131"/>
    </location>
</feature>
<protein>
    <submittedName>
        <fullName evidence="2">Urease accessory protein</fullName>
    </submittedName>
</protein>
<sequence>MEALLPILFAALVGMGHAFEADHLIAVSNIVSKRDSVVLAVKDGFYWGLGHTTTLFIVGTFILLSRLTIFSSGYFEAFVGLVLVIMGFSRLLNKGNYTKVRSPRYQHGLAYTVGLIHGLAGSGALVIIVMSEINDPVLGVIYILVFGVGSIIGMFIAAGMFSIPFTQRMKINRAFKSGVIVLSSLICILYGSWMIYENVKI</sequence>
<dbReference type="PANTHER" id="PTHR33876">
    <property type="entry name" value="UNNAMED PRODUCT"/>
    <property type="match status" value="1"/>
</dbReference>
<organism evidence="2 3">
    <name type="scientific">Pontibacter silvestris</name>
    <dbReference type="NCBI Taxonomy" id="2305183"/>
    <lineage>
        <taxon>Bacteria</taxon>
        <taxon>Pseudomonadati</taxon>
        <taxon>Bacteroidota</taxon>
        <taxon>Cytophagia</taxon>
        <taxon>Cytophagales</taxon>
        <taxon>Hymenobacteraceae</taxon>
        <taxon>Pontibacter</taxon>
    </lineage>
</organism>
<dbReference type="EMBL" id="JBHUHV010000037">
    <property type="protein sequence ID" value="MFD2067613.1"/>
    <property type="molecule type" value="Genomic_DNA"/>
</dbReference>
<evidence type="ECO:0000313" key="3">
    <source>
        <dbReference type="Proteomes" id="UP001597369"/>
    </source>
</evidence>
<feature type="transmembrane region" description="Helical" evidence="1">
    <location>
        <begin position="55"/>
        <end position="88"/>
    </location>
</feature>
<gene>
    <name evidence="2" type="ORF">ACFSKU_12025</name>
</gene>
<reference evidence="3" key="1">
    <citation type="journal article" date="2019" name="Int. J. Syst. Evol. Microbiol.">
        <title>The Global Catalogue of Microorganisms (GCM) 10K type strain sequencing project: providing services to taxonomists for standard genome sequencing and annotation.</title>
        <authorList>
            <consortium name="The Broad Institute Genomics Platform"/>
            <consortium name="The Broad Institute Genome Sequencing Center for Infectious Disease"/>
            <person name="Wu L."/>
            <person name="Ma J."/>
        </authorList>
    </citation>
    <scope>NUCLEOTIDE SEQUENCE [LARGE SCALE GENOMIC DNA]</scope>
    <source>
        <strain evidence="3">JCM 16545</strain>
    </source>
</reference>
<keyword evidence="1" id="KW-0472">Membrane</keyword>
<feature type="transmembrane region" description="Helical" evidence="1">
    <location>
        <begin position="137"/>
        <end position="163"/>
    </location>
</feature>
<dbReference type="PANTHER" id="PTHR33876:SF4">
    <property type="entry name" value="CHLOROPLAST PROTEIN FOR GROWTH AND FERTILITY 2"/>
    <property type="match status" value="1"/>
</dbReference>
<dbReference type="RefSeq" id="WP_229958019.1">
    <property type="nucleotide sequence ID" value="NZ_JAJJWI010000002.1"/>
</dbReference>
<name>A0ABW4WY30_9BACT</name>
<dbReference type="InterPro" id="IPR052776">
    <property type="entry name" value="Chloro_ReproSupport/MetalTrans"/>
</dbReference>
<accession>A0ABW4WY30</accession>
<dbReference type="Proteomes" id="UP001597369">
    <property type="component" value="Unassembled WGS sequence"/>
</dbReference>
<comment type="caution">
    <text evidence="2">The sequence shown here is derived from an EMBL/GenBank/DDBJ whole genome shotgun (WGS) entry which is preliminary data.</text>
</comment>
<keyword evidence="1" id="KW-1133">Transmembrane helix</keyword>
<evidence type="ECO:0000313" key="2">
    <source>
        <dbReference type="EMBL" id="MFD2067613.1"/>
    </source>
</evidence>
<evidence type="ECO:0000256" key="1">
    <source>
        <dbReference type="SAM" id="Phobius"/>
    </source>
</evidence>
<proteinExistence type="predicted"/>
<feature type="transmembrane region" description="Helical" evidence="1">
    <location>
        <begin position="175"/>
        <end position="196"/>
    </location>
</feature>